<dbReference type="EMBL" id="JBAKIA010000018">
    <property type="protein sequence ID" value="MEJ8476315.1"/>
    <property type="molecule type" value="Genomic_DNA"/>
</dbReference>
<gene>
    <name evidence="1" type="ORF">V6575_19675</name>
</gene>
<evidence type="ECO:0000313" key="1">
    <source>
        <dbReference type="EMBL" id="MEJ8476315.1"/>
    </source>
</evidence>
<evidence type="ECO:0000313" key="2">
    <source>
        <dbReference type="Proteomes" id="UP001385499"/>
    </source>
</evidence>
<proteinExistence type="predicted"/>
<name>A0ABU8TQ75_9HYPH</name>
<reference evidence="1 2" key="1">
    <citation type="submission" date="2024-02" db="EMBL/GenBank/DDBJ databases">
        <title>Roseibium algae sp. nov., isolated from marine alga (Grateloupia sp.), showing potential in myo-inositol conversion.</title>
        <authorList>
            <person name="Wang Y."/>
        </authorList>
    </citation>
    <scope>NUCLEOTIDE SEQUENCE [LARGE SCALE GENOMIC DNA]</scope>
    <source>
        <strain evidence="1 2">H3510</strain>
    </source>
</reference>
<dbReference type="RefSeq" id="WP_340276778.1">
    <property type="nucleotide sequence ID" value="NZ_JBAKIA010000018.1"/>
</dbReference>
<keyword evidence="2" id="KW-1185">Reference proteome</keyword>
<organism evidence="1 2">
    <name type="scientific">Roseibium algae</name>
    <dbReference type="NCBI Taxonomy" id="3123038"/>
    <lineage>
        <taxon>Bacteria</taxon>
        <taxon>Pseudomonadati</taxon>
        <taxon>Pseudomonadota</taxon>
        <taxon>Alphaproteobacteria</taxon>
        <taxon>Hyphomicrobiales</taxon>
        <taxon>Stappiaceae</taxon>
        <taxon>Roseibium</taxon>
    </lineage>
</organism>
<comment type="caution">
    <text evidence="1">The sequence shown here is derived from an EMBL/GenBank/DDBJ whole genome shotgun (WGS) entry which is preliminary data.</text>
</comment>
<protein>
    <submittedName>
        <fullName evidence="1">Uncharacterized protein</fullName>
    </submittedName>
</protein>
<sequence>MIDDFSKTLTFQLSKASSDIERMKILKTAFHDIDSLPQYIREHLIDSLRDDVKSEVIDDIKCGLDDDSAEEIKEYVLQEYGPHHSEWVSSRDKITNLLLKNALTSLEGLYETLRSRNQNESIEEILGKINYSQLLAVLKTLIVELEAPAIDRGRVRQGLYWFTKLTRKSAEKEISEDITGALGTAKKSFGDLIKNLDSLDSFNPFS</sequence>
<accession>A0ABU8TQ75</accession>
<dbReference type="Proteomes" id="UP001385499">
    <property type="component" value="Unassembled WGS sequence"/>
</dbReference>